<name>A0AAD5SQB7_9FUNG</name>
<sequence>MASKSLLVIDQCGKTLYKSSFYKQQANDLMRLRHELSLPIIPLSKRCNLDKFVSPKYQKFSKKIVPPQPKNSVPQFSFPKSSKINSENSKDRLPPSRGRKLSRIESAAIARARIAYMMMTESFNDTTVFRTPADFSEFQTRYRERGGGIIPDAKQPDAKTLEKLEQRIAARRKIVDGMANSVSRNIRRTVKFSHFDGNRVSGAGHMRRKSYVHGRNTSLRPDSVDNDINVSKELDAVFAVDLRTIPVSLKSEISAKQNIDSRGNSSNGQNLEHQQDNCKSASSARESERLMLPPLLVPPATVITGVENLPNTGISDRKIDSRVLAFLDVVHQTEQYLGRRKSADTLTIRNDAKKSTESNTFLARHSISSFEMQTSLEKDRETMFFKDSQLKDEKKSVPILPEVPIFNDSVSVKIAIKNAENRRPDSKSRHQSTTEKFCSSTHIALSKNPNHYNLAYSALSSSLHWEPLSISVAADHGSSILPMNVKSQFMQIAAVQNEMESLDQLAKDPPQGRYIWGKKDWSNETTLPPITSAAVTVPKYLKLWVTPEDDVEIFFS</sequence>
<feature type="region of interest" description="Disordered" evidence="1">
    <location>
        <begin position="256"/>
        <end position="285"/>
    </location>
</feature>
<dbReference type="AlphaFoldDB" id="A0AAD5SQB7"/>
<evidence type="ECO:0000313" key="2">
    <source>
        <dbReference type="EMBL" id="KAJ3090304.1"/>
    </source>
</evidence>
<feature type="region of interest" description="Disordered" evidence="1">
    <location>
        <begin position="63"/>
        <end position="100"/>
    </location>
</feature>
<comment type="caution">
    <text evidence="2">The sequence shown here is derived from an EMBL/GenBank/DDBJ whole genome shotgun (WGS) entry which is preliminary data.</text>
</comment>
<dbReference type="Proteomes" id="UP001211907">
    <property type="component" value="Unassembled WGS sequence"/>
</dbReference>
<evidence type="ECO:0000256" key="1">
    <source>
        <dbReference type="SAM" id="MobiDB-lite"/>
    </source>
</evidence>
<protein>
    <submittedName>
        <fullName evidence="2">Uncharacterized protein</fullName>
    </submittedName>
</protein>
<organism evidence="2 3">
    <name type="scientific">Physocladia obscura</name>
    <dbReference type="NCBI Taxonomy" id="109957"/>
    <lineage>
        <taxon>Eukaryota</taxon>
        <taxon>Fungi</taxon>
        <taxon>Fungi incertae sedis</taxon>
        <taxon>Chytridiomycota</taxon>
        <taxon>Chytridiomycota incertae sedis</taxon>
        <taxon>Chytridiomycetes</taxon>
        <taxon>Chytridiales</taxon>
        <taxon>Chytriomycetaceae</taxon>
        <taxon>Physocladia</taxon>
    </lineage>
</organism>
<proteinExistence type="predicted"/>
<gene>
    <name evidence="2" type="ORF">HK100_007491</name>
</gene>
<accession>A0AAD5SQB7</accession>
<dbReference type="EMBL" id="JADGJH010003534">
    <property type="protein sequence ID" value="KAJ3090304.1"/>
    <property type="molecule type" value="Genomic_DNA"/>
</dbReference>
<reference evidence="2" key="1">
    <citation type="submission" date="2020-05" db="EMBL/GenBank/DDBJ databases">
        <title>Phylogenomic resolution of chytrid fungi.</title>
        <authorList>
            <person name="Stajich J.E."/>
            <person name="Amses K."/>
            <person name="Simmons R."/>
            <person name="Seto K."/>
            <person name="Myers J."/>
            <person name="Bonds A."/>
            <person name="Quandt C.A."/>
            <person name="Barry K."/>
            <person name="Liu P."/>
            <person name="Grigoriev I."/>
            <person name="Longcore J.E."/>
            <person name="James T.Y."/>
        </authorList>
    </citation>
    <scope>NUCLEOTIDE SEQUENCE</scope>
    <source>
        <strain evidence="2">JEL0513</strain>
    </source>
</reference>
<feature type="compositionally biased region" description="Polar residues" evidence="1">
    <location>
        <begin position="256"/>
        <end position="284"/>
    </location>
</feature>
<feature type="compositionally biased region" description="Polar residues" evidence="1">
    <location>
        <begin position="70"/>
        <end position="87"/>
    </location>
</feature>
<keyword evidence="3" id="KW-1185">Reference proteome</keyword>
<evidence type="ECO:0000313" key="3">
    <source>
        <dbReference type="Proteomes" id="UP001211907"/>
    </source>
</evidence>